<sequence length="326" mass="34128">MESHEPRTRAFSLAIAGSAGMLMPLQAMITSQAAGYLGGYFAAAMISSLVSLACLLVASFVLPGARVGWKRFGTVWRDRTIPRWFLLAGFVGAYYMVAQAMSVSNIGLALFAVAVVGARTLASIVIDVIGFSPAGKQPVTRIRILGAALLVIGAVIAAWGTGERTSESSLAWVSLLVAIGAGLLVSFQQSMNGRAGQAYRSTTTATALNYLAATAGLLVAMVILAVLEIESFGFATVPLWWMYLAGPLGIMFVVTGVTLVPKLGALVLGIGLVTGQLVGSLVMDLILTPEKVGANEIIGTLVTLLAVLVASWQPNGRPRWTARKSK</sequence>
<dbReference type="PANTHER" id="PTHR34821:SF2">
    <property type="entry name" value="INNER MEMBRANE PROTEIN YDCZ"/>
    <property type="match status" value="1"/>
</dbReference>
<dbReference type="Proteomes" id="UP000323856">
    <property type="component" value="Unassembled WGS sequence"/>
</dbReference>
<evidence type="ECO:0000313" key="2">
    <source>
        <dbReference type="EMBL" id="KAA0977635.1"/>
    </source>
</evidence>
<evidence type="ECO:0000313" key="3">
    <source>
        <dbReference type="Proteomes" id="UP000323856"/>
    </source>
</evidence>
<keyword evidence="1" id="KW-1133">Transmembrane helix</keyword>
<comment type="caution">
    <text evidence="2">The sequence shown here is derived from an EMBL/GenBank/DDBJ whole genome shotgun (WGS) entry which is preliminary data.</text>
</comment>
<feature type="transmembrane region" description="Helical" evidence="1">
    <location>
        <begin position="12"/>
        <end position="34"/>
    </location>
</feature>
<evidence type="ECO:0000256" key="1">
    <source>
        <dbReference type="SAM" id="Phobius"/>
    </source>
</evidence>
<dbReference type="PANTHER" id="PTHR34821">
    <property type="entry name" value="INNER MEMBRANE PROTEIN YDCZ"/>
    <property type="match status" value="1"/>
</dbReference>
<feature type="transmembrane region" description="Helical" evidence="1">
    <location>
        <begin position="84"/>
        <end position="102"/>
    </location>
</feature>
<organism evidence="2 3">
    <name type="scientific">Paeniglutamicibacter gangotriensis</name>
    <dbReference type="NCBI Taxonomy" id="254787"/>
    <lineage>
        <taxon>Bacteria</taxon>
        <taxon>Bacillati</taxon>
        <taxon>Actinomycetota</taxon>
        <taxon>Actinomycetes</taxon>
        <taxon>Micrococcales</taxon>
        <taxon>Micrococcaceae</taxon>
        <taxon>Paeniglutamicibacter</taxon>
    </lineage>
</organism>
<feature type="transmembrane region" description="Helical" evidence="1">
    <location>
        <begin position="168"/>
        <end position="187"/>
    </location>
</feature>
<dbReference type="RefSeq" id="WP_149619292.1">
    <property type="nucleotide sequence ID" value="NZ_VOBL01000006.1"/>
</dbReference>
<proteinExistence type="predicted"/>
<dbReference type="Pfam" id="PF04657">
    <property type="entry name" value="DMT_YdcZ"/>
    <property type="match status" value="2"/>
</dbReference>
<dbReference type="EMBL" id="VOBL01000006">
    <property type="protein sequence ID" value="KAA0977635.1"/>
    <property type="molecule type" value="Genomic_DNA"/>
</dbReference>
<accession>A0A5B0EHG7</accession>
<dbReference type="InterPro" id="IPR006750">
    <property type="entry name" value="YdcZ"/>
</dbReference>
<dbReference type="AlphaFoldDB" id="A0A5B0EHG7"/>
<keyword evidence="1" id="KW-0812">Transmembrane</keyword>
<feature type="transmembrane region" description="Helical" evidence="1">
    <location>
        <begin position="239"/>
        <end position="259"/>
    </location>
</feature>
<feature type="transmembrane region" description="Helical" evidence="1">
    <location>
        <begin position="293"/>
        <end position="312"/>
    </location>
</feature>
<feature type="transmembrane region" description="Helical" evidence="1">
    <location>
        <begin position="208"/>
        <end position="227"/>
    </location>
</feature>
<reference evidence="2 3" key="1">
    <citation type="submission" date="2019-07" db="EMBL/GenBank/DDBJ databases">
        <title>Analysis of the biochemical properties, biological activity and biotechnological potential of siderophores and biosurfactants produced by Antarctic psychrotolerant bacteria.</title>
        <authorList>
            <person name="Styczynski M."/>
            <person name="Krucon T."/>
            <person name="Decewicz P."/>
            <person name="Dziewit L."/>
        </authorList>
    </citation>
    <scope>NUCLEOTIDE SEQUENCE [LARGE SCALE GENOMIC DNA]</scope>
    <source>
        <strain evidence="2 3">ANT_H27</strain>
    </source>
</reference>
<feature type="transmembrane region" description="Helical" evidence="1">
    <location>
        <begin position="40"/>
        <end position="63"/>
    </location>
</feature>
<keyword evidence="1" id="KW-0472">Membrane</keyword>
<dbReference type="GO" id="GO:0005886">
    <property type="term" value="C:plasma membrane"/>
    <property type="evidence" value="ECO:0007669"/>
    <property type="project" value="TreeGrafter"/>
</dbReference>
<gene>
    <name evidence="2" type="ORF">FQ154_08005</name>
</gene>
<name>A0A5B0EHG7_9MICC</name>
<feature type="transmembrane region" description="Helical" evidence="1">
    <location>
        <begin position="266"/>
        <end position="287"/>
    </location>
</feature>
<protein>
    <submittedName>
        <fullName evidence="2">DMT family transporter</fullName>
    </submittedName>
</protein>
<dbReference type="OrthoDB" id="6463253at2"/>
<feature type="transmembrane region" description="Helical" evidence="1">
    <location>
        <begin position="142"/>
        <end position="162"/>
    </location>
</feature>
<feature type="transmembrane region" description="Helical" evidence="1">
    <location>
        <begin position="108"/>
        <end position="130"/>
    </location>
</feature>